<comment type="caution">
    <text evidence="1">The sequence shown here is derived from an EMBL/GenBank/DDBJ whole genome shotgun (WGS) entry which is preliminary data.</text>
</comment>
<protein>
    <submittedName>
        <fullName evidence="1">Uncharacterized protein</fullName>
    </submittedName>
</protein>
<accession>A0A7J8DC43</accession>
<dbReference type="InParanoid" id="A0A7J8DC43"/>
<sequence>MPGHTFSENHSFYKEHYAGGGASLVPQVSVLGSVNAFRVSSVNIHDGESSVCKGNRVFLLSFQKSPVIPHRLHLLAARTTAVASHPNSSPLVFPSLAASVTPACPPQAKALPQPITFHGKLLCKQSPP</sequence>
<dbReference type="EMBL" id="JACASF010000018">
    <property type="protein sequence ID" value="KAF6420683.1"/>
    <property type="molecule type" value="Genomic_DNA"/>
</dbReference>
<reference evidence="1 2" key="1">
    <citation type="journal article" date="2020" name="Nature">
        <title>Six reference-quality genomes reveal evolution of bat adaptations.</title>
        <authorList>
            <person name="Jebb D."/>
            <person name="Huang Z."/>
            <person name="Pippel M."/>
            <person name="Hughes G.M."/>
            <person name="Lavrichenko K."/>
            <person name="Devanna P."/>
            <person name="Winkler S."/>
            <person name="Jermiin L.S."/>
            <person name="Skirmuntt E.C."/>
            <person name="Katzourakis A."/>
            <person name="Burkitt-Gray L."/>
            <person name="Ray D.A."/>
            <person name="Sullivan K.A.M."/>
            <person name="Roscito J.G."/>
            <person name="Kirilenko B.M."/>
            <person name="Davalos L.M."/>
            <person name="Corthals A.P."/>
            <person name="Power M.L."/>
            <person name="Jones G."/>
            <person name="Ransome R.D."/>
            <person name="Dechmann D.K.N."/>
            <person name="Locatelli A.G."/>
            <person name="Puechmaille S.J."/>
            <person name="Fedrigo O."/>
            <person name="Jarvis E.D."/>
            <person name="Hiller M."/>
            <person name="Vernes S.C."/>
            <person name="Myers E.W."/>
            <person name="Teeling E.C."/>
        </authorList>
    </citation>
    <scope>NUCLEOTIDE SEQUENCE [LARGE SCALE GENOMIC DNA]</scope>
    <source>
        <strain evidence="1">MMolMol1</strain>
        <tissue evidence="1">Muscle</tissue>
    </source>
</reference>
<keyword evidence="2" id="KW-1185">Reference proteome</keyword>
<evidence type="ECO:0000313" key="1">
    <source>
        <dbReference type="EMBL" id="KAF6420683.1"/>
    </source>
</evidence>
<evidence type="ECO:0000313" key="2">
    <source>
        <dbReference type="Proteomes" id="UP000550707"/>
    </source>
</evidence>
<dbReference type="AlphaFoldDB" id="A0A7J8DC43"/>
<organism evidence="1 2">
    <name type="scientific">Molossus molossus</name>
    <name type="common">Pallas' mastiff bat</name>
    <name type="synonym">Vespertilio molossus</name>
    <dbReference type="NCBI Taxonomy" id="27622"/>
    <lineage>
        <taxon>Eukaryota</taxon>
        <taxon>Metazoa</taxon>
        <taxon>Chordata</taxon>
        <taxon>Craniata</taxon>
        <taxon>Vertebrata</taxon>
        <taxon>Euteleostomi</taxon>
        <taxon>Mammalia</taxon>
        <taxon>Eutheria</taxon>
        <taxon>Laurasiatheria</taxon>
        <taxon>Chiroptera</taxon>
        <taxon>Yangochiroptera</taxon>
        <taxon>Molossidae</taxon>
        <taxon>Molossus</taxon>
    </lineage>
</organism>
<proteinExistence type="predicted"/>
<name>A0A7J8DC43_MOLMO</name>
<dbReference type="Proteomes" id="UP000550707">
    <property type="component" value="Unassembled WGS sequence"/>
</dbReference>
<gene>
    <name evidence="1" type="ORF">HJG59_009406</name>
</gene>